<comment type="similarity">
    <text evidence="1 4">Belongs to the PstS family.</text>
</comment>
<dbReference type="Pfam" id="PF12849">
    <property type="entry name" value="PBP_like_2"/>
    <property type="match status" value="1"/>
</dbReference>
<comment type="caution">
    <text evidence="8">The sequence shown here is derived from an EMBL/GenBank/DDBJ whole genome shotgun (WGS) entry which is preliminary data.</text>
</comment>
<keyword evidence="3 4" id="KW-0592">Phosphate transport</keyword>
<dbReference type="PANTHER" id="PTHR42996:SF1">
    <property type="entry name" value="PHOSPHATE-BINDING PROTEIN PSTS"/>
    <property type="match status" value="1"/>
</dbReference>
<feature type="compositionally biased region" description="Basic and acidic residues" evidence="5">
    <location>
        <begin position="178"/>
        <end position="191"/>
    </location>
</feature>
<evidence type="ECO:0000256" key="5">
    <source>
        <dbReference type="SAM" id="MobiDB-lite"/>
    </source>
</evidence>
<protein>
    <recommendedName>
        <fullName evidence="4">Phosphate-binding protein</fullName>
    </recommendedName>
</protein>
<dbReference type="InterPro" id="IPR050962">
    <property type="entry name" value="Phosphate-bind_PstS"/>
</dbReference>
<dbReference type="PIRSF" id="PIRSF002756">
    <property type="entry name" value="PstS"/>
    <property type="match status" value="1"/>
</dbReference>
<dbReference type="PROSITE" id="PS51257">
    <property type="entry name" value="PROKAR_LIPOPROTEIN"/>
    <property type="match status" value="1"/>
</dbReference>
<reference evidence="8" key="1">
    <citation type="submission" date="2023-01" db="EMBL/GenBank/DDBJ databases">
        <title>Draft genome sequence of Nocardiopsis sp. LSu2-4 isolated from halophytes.</title>
        <authorList>
            <person name="Duangmal K."/>
            <person name="Chantavorakit T."/>
        </authorList>
    </citation>
    <scope>NUCLEOTIDE SEQUENCE</scope>
    <source>
        <strain evidence="8">LSu2-4</strain>
    </source>
</reference>
<dbReference type="InterPro" id="IPR024370">
    <property type="entry name" value="PBP_domain"/>
</dbReference>
<sequence length="377" mass="39524">MRMRPSTRRACLAAAASGALALTAACGSDNAVRGNNPIPVPDDLSCFEGTLDGAGSSAQENAMTTWIAGYQTACQDSLVFYDAIGSGGGRSQFLDSAVAFAGTDAALDPKEHEEAVARCDSSAAVNIPAYVVPIAVVFSLEGVDELDLSPDTIAGIFKGDITRWDAPEIAEDNPDADLPDKRITPVSRSDESGTTENFTEYLHSAAPDVWTYEPGGQWPLPPVEAAQGNSGIAEAVEGGNGTIGYVEASHVGHMSAARVGVGEEFVELAPESAAKVVAEAPRREGSGRYDYALELDYGTTESGVYPIVLVSYQVACLDYEDPDQGERVRDFLSYVISPEGQQAASDETGSAPLPEDIRSDLQTTLNAINTGAGRTSD</sequence>
<evidence type="ECO:0000313" key="9">
    <source>
        <dbReference type="Proteomes" id="UP001165685"/>
    </source>
</evidence>
<evidence type="ECO:0000256" key="1">
    <source>
        <dbReference type="ARBA" id="ARBA00008725"/>
    </source>
</evidence>
<proteinExistence type="inferred from homology"/>
<dbReference type="Gene3D" id="3.40.190.10">
    <property type="entry name" value="Periplasmic binding protein-like II"/>
    <property type="match status" value="2"/>
</dbReference>
<dbReference type="PANTHER" id="PTHR42996">
    <property type="entry name" value="PHOSPHATE-BINDING PROTEIN PSTS"/>
    <property type="match status" value="1"/>
</dbReference>
<keyword evidence="6" id="KW-0732">Signal</keyword>
<dbReference type="SUPFAM" id="SSF53850">
    <property type="entry name" value="Periplasmic binding protein-like II"/>
    <property type="match status" value="1"/>
</dbReference>
<dbReference type="NCBIfam" id="TIGR00975">
    <property type="entry name" value="3a0107s03"/>
    <property type="match status" value="1"/>
</dbReference>
<feature type="region of interest" description="Disordered" evidence="5">
    <location>
        <begin position="339"/>
        <end position="359"/>
    </location>
</feature>
<keyword evidence="2 4" id="KW-0813">Transport</keyword>
<feature type="region of interest" description="Disordered" evidence="5">
    <location>
        <begin position="170"/>
        <end position="195"/>
    </location>
</feature>
<organism evidence="8 9">
    <name type="scientific">Nocardiopsis suaedae</name>
    <dbReference type="NCBI Taxonomy" id="3018444"/>
    <lineage>
        <taxon>Bacteria</taxon>
        <taxon>Bacillati</taxon>
        <taxon>Actinomycetota</taxon>
        <taxon>Actinomycetes</taxon>
        <taxon>Streptosporangiales</taxon>
        <taxon>Nocardiopsidaceae</taxon>
        <taxon>Nocardiopsis</taxon>
    </lineage>
</organism>
<feature type="compositionally biased region" description="Polar residues" evidence="5">
    <location>
        <begin position="339"/>
        <end position="348"/>
    </location>
</feature>
<evidence type="ECO:0000256" key="6">
    <source>
        <dbReference type="SAM" id="SignalP"/>
    </source>
</evidence>
<name>A0ABT4TU52_9ACTN</name>
<feature type="domain" description="PBP" evidence="7">
    <location>
        <begin position="49"/>
        <end position="339"/>
    </location>
</feature>
<evidence type="ECO:0000256" key="4">
    <source>
        <dbReference type="PIRNR" id="PIRNR002756"/>
    </source>
</evidence>
<feature type="chain" id="PRO_5047412288" description="Phosphate-binding protein" evidence="6">
    <location>
        <begin position="22"/>
        <end position="377"/>
    </location>
</feature>
<dbReference type="EMBL" id="JAQFWP010000067">
    <property type="protein sequence ID" value="MDA2807951.1"/>
    <property type="molecule type" value="Genomic_DNA"/>
</dbReference>
<dbReference type="RefSeq" id="WP_270680568.1">
    <property type="nucleotide sequence ID" value="NZ_JAQFWP010000067.1"/>
</dbReference>
<accession>A0ABT4TU52</accession>
<evidence type="ECO:0000256" key="3">
    <source>
        <dbReference type="ARBA" id="ARBA00022592"/>
    </source>
</evidence>
<keyword evidence="9" id="KW-1185">Reference proteome</keyword>
<feature type="signal peptide" evidence="6">
    <location>
        <begin position="1"/>
        <end position="21"/>
    </location>
</feature>
<gene>
    <name evidence="8" type="primary">pstS</name>
    <name evidence="8" type="ORF">O4U47_25795</name>
</gene>
<evidence type="ECO:0000256" key="2">
    <source>
        <dbReference type="ARBA" id="ARBA00022448"/>
    </source>
</evidence>
<evidence type="ECO:0000259" key="7">
    <source>
        <dbReference type="Pfam" id="PF12849"/>
    </source>
</evidence>
<evidence type="ECO:0000313" key="8">
    <source>
        <dbReference type="EMBL" id="MDA2807951.1"/>
    </source>
</evidence>
<dbReference type="InterPro" id="IPR005673">
    <property type="entry name" value="ABC_phos-bd_PstS"/>
</dbReference>
<dbReference type="CDD" id="cd13565">
    <property type="entry name" value="PBP2_PstS"/>
    <property type="match status" value="1"/>
</dbReference>
<dbReference type="Proteomes" id="UP001165685">
    <property type="component" value="Unassembled WGS sequence"/>
</dbReference>